<dbReference type="Proteomes" id="UP000182987">
    <property type="component" value="Chromosome"/>
</dbReference>
<feature type="domain" description="SUF system FeS cluster assembly SufBD N-terminal" evidence="3">
    <location>
        <begin position="25"/>
        <end position="172"/>
    </location>
</feature>
<feature type="domain" description="SUF system FeS cluster assembly SufBD core" evidence="2">
    <location>
        <begin position="181"/>
        <end position="409"/>
    </location>
</feature>
<dbReference type="InterPro" id="IPR037284">
    <property type="entry name" value="SUF_FeS_clus_asmbl_SufBD_sf"/>
</dbReference>
<dbReference type="Pfam" id="PF19295">
    <property type="entry name" value="SufBD_N"/>
    <property type="match status" value="1"/>
</dbReference>
<comment type="similarity">
    <text evidence="1">Belongs to the iron-sulfur cluster assembly SufBD family.</text>
</comment>
<name>A0A0G9HHB8_9GAMM</name>
<dbReference type="EMBL" id="CP017480">
    <property type="protein sequence ID" value="APG02919.1"/>
    <property type="molecule type" value="Genomic_DNA"/>
</dbReference>
<dbReference type="OrthoDB" id="9768262at2"/>
<dbReference type="InterPro" id="IPR011542">
    <property type="entry name" value="SUF_FeS_clus_asmbl_SufD"/>
</dbReference>
<dbReference type="RefSeq" id="WP_046965987.1">
    <property type="nucleotide sequence ID" value="NZ_CP017480.1"/>
</dbReference>
<dbReference type="InterPro" id="IPR055346">
    <property type="entry name" value="Fe-S_cluster_assembly_SufBD"/>
</dbReference>
<proteinExistence type="inferred from homology"/>
<accession>A0A0G9HHB8</accession>
<sequence>MNLAPSPFVRAALDAAAAVPPSGIAWLDAARRENLETLAETGLPEARNEAWKYTPLRALSQRAFALADAGVANGVVVEPSRYALPGVDGPRIVFVDGVFRADLSSLDAGEGVSLSPLGVALAAQPEPLRFALANRYRRGAADAFAHLNAALAVDGVVLHIAGNAMIAKPVHIVHVSSGVQADTAWHVRVLIDVGQGARADVVEHFVSQGEAAQLGTVVADVVVRDGATLGMVLLQDASASTTLVRRSHVRVEAAAKATVHALELGGALVRHELTTELVGDGARFDSRGVFALSGRQHTDTQLEVRHNARDTASDALWRGIADGRARGVFRGAIVVAEGADGSDASLSNKNLLLSAQAEIDTKPELEIYADEVKAAHGATIGQLDERSLFYLRSRGIPLAQARSLLTLAFCRAALESLPNEALREHLGDLLVGHLPTGPAEALA</sequence>
<dbReference type="InterPro" id="IPR000825">
    <property type="entry name" value="SUF_FeS_clus_asmbl_SufBD_core"/>
</dbReference>
<keyword evidence="5" id="KW-1185">Reference proteome</keyword>
<evidence type="ECO:0000313" key="4">
    <source>
        <dbReference type="EMBL" id="APG02919.1"/>
    </source>
</evidence>
<evidence type="ECO:0000313" key="5">
    <source>
        <dbReference type="Proteomes" id="UP000182987"/>
    </source>
</evidence>
<dbReference type="PANTHER" id="PTHR43575:SF1">
    <property type="entry name" value="PROTEIN ABCI7, CHLOROPLASTIC"/>
    <property type="match status" value="1"/>
</dbReference>
<dbReference type="AlphaFoldDB" id="A0A0G9HHB8"/>
<dbReference type="SUPFAM" id="SSF101960">
    <property type="entry name" value="Stabilizer of iron transporter SufD"/>
    <property type="match status" value="1"/>
</dbReference>
<dbReference type="KEGG" id="lrz:BJI69_02660"/>
<reference evidence="5" key="1">
    <citation type="submission" date="2016-09" db="EMBL/GenBank/DDBJ databases">
        <authorList>
            <person name="Lysoe E."/>
        </authorList>
    </citation>
    <scope>NUCLEOTIDE SEQUENCE [LARGE SCALE GENOMIC DNA]</scope>
    <source>
        <strain evidence="5">LJ96T</strain>
    </source>
</reference>
<evidence type="ECO:0000259" key="2">
    <source>
        <dbReference type="Pfam" id="PF01458"/>
    </source>
</evidence>
<dbReference type="GO" id="GO:0016226">
    <property type="term" value="P:iron-sulfur cluster assembly"/>
    <property type="evidence" value="ECO:0007669"/>
    <property type="project" value="InterPro"/>
</dbReference>
<dbReference type="Pfam" id="PF01458">
    <property type="entry name" value="SUFBD_core"/>
    <property type="match status" value="1"/>
</dbReference>
<protein>
    <submittedName>
        <fullName evidence="4">Fe-S cluster assembly protein SufD</fullName>
    </submittedName>
</protein>
<evidence type="ECO:0000259" key="3">
    <source>
        <dbReference type="Pfam" id="PF19295"/>
    </source>
</evidence>
<dbReference type="STRING" id="1440763.BJI69_02660"/>
<dbReference type="PATRIC" id="fig|1440763.5.peg.2506"/>
<evidence type="ECO:0000256" key="1">
    <source>
        <dbReference type="ARBA" id="ARBA00043967"/>
    </source>
</evidence>
<organism evidence="4 5">
    <name type="scientific">Luteibacter rhizovicinus DSM 16549</name>
    <dbReference type="NCBI Taxonomy" id="1440763"/>
    <lineage>
        <taxon>Bacteria</taxon>
        <taxon>Pseudomonadati</taxon>
        <taxon>Pseudomonadota</taxon>
        <taxon>Gammaproteobacteria</taxon>
        <taxon>Lysobacterales</taxon>
        <taxon>Rhodanobacteraceae</taxon>
        <taxon>Luteibacter</taxon>
    </lineage>
</organism>
<dbReference type="InterPro" id="IPR045595">
    <property type="entry name" value="SufBD_N"/>
</dbReference>
<dbReference type="PANTHER" id="PTHR43575">
    <property type="entry name" value="PROTEIN ABCI7, CHLOROPLASTIC"/>
    <property type="match status" value="1"/>
</dbReference>
<dbReference type="NCBIfam" id="TIGR01981">
    <property type="entry name" value="sufD"/>
    <property type="match status" value="1"/>
</dbReference>
<gene>
    <name evidence="4" type="ORF">BJI69_02660</name>
</gene>